<evidence type="ECO:0000256" key="9">
    <source>
        <dbReference type="ARBA" id="ARBA00023098"/>
    </source>
</evidence>
<feature type="domain" description="Ketosynthase family 3 (KS3)" evidence="18">
    <location>
        <begin position="1"/>
        <end position="405"/>
    </location>
</feature>
<comment type="subcellular location">
    <subcellularLocation>
        <location evidence="1">Cytoplasm</location>
    </subcellularLocation>
</comment>
<dbReference type="InterPro" id="IPR016039">
    <property type="entry name" value="Thiolase-like"/>
</dbReference>
<dbReference type="GO" id="GO:0004315">
    <property type="term" value="F:3-oxoacyl-[acyl-carrier-protein] synthase activity"/>
    <property type="evidence" value="ECO:0007669"/>
    <property type="project" value="UniProtKB-EC"/>
</dbReference>
<dbReference type="PANTHER" id="PTHR11712">
    <property type="entry name" value="POLYKETIDE SYNTHASE-RELATED"/>
    <property type="match status" value="1"/>
</dbReference>
<evidence type="ECO:0000256" key="13">
    <source>
        <dbReference type="ARBA" id="ARBA00041620"/>
    </source>
</evidence>
<evidence type="ECO:0000259" key="18">
    <source>
        <dbReference type="PROSITE" id="PS52004"/>
    </source>
</evidence>
<evidence type="ECO:0000256" key="12">
    <source>
        <dbReference type="ARBA" id="ARBA00039450"/>
    </source>
</evidence>
<evidence type="ECO:0000256" key="7">
    <source>
        <dbReference type="ARBA" id="ARBA00022679"/>
    </source>
</evidence>
<accession>A0A6G3WIR1</accession>
<evidence type="ECO:0000256" key="5">
    <source>
        <dbReference type="ARBA" id="ARBA00022490"/>
    </source>
</evidence>
<keyword evidence="7 17" id="KW-0808">Transferase</keyword>
<evidence type="ECO:0000256" key="11">
    <source>
        <dbReference type="ARBA" id="ARBA00023315"/>
    </source>
</evidence>
<comment type="similarity">
    <text evidence="2 17">Belongs to the thiolase-like superfamily. Beta-ketoacyl-ACP synthases family.</text>
</comment>
<dbReference type="GO" id="GO:0005829">
    <property type="term" value="C:cytosol"/>
    <property type="evidence" value="ECO:0007669"/>
    <property type="project" value="TreeGrafter"/>
</dbReference>
<dbReference type="Gene3D" id="3.40.47.10">
    <property type="match status" value="2"/>
</dbReference>
<dbReference type="Pfam" id="PF00109">
    <property type="entry name" value="ketoacyl-synt"/>
    <property type="match status" value="1"/>
</dbReference>
<dbReference type="EMBL" id="JAAGMN010000291">
    <property type="protein sequence ID" value="NEE05313.1"/>
    <property type="molecule type" value="Genomic_DNA"/>
</dbReference>
<evidence type="ECO:0000313" key="19">
    <source>
        <dbReference type="EMBL" id="NEE05313.1"/>
    </source>
</evidence>
<keyword evidence="10" id="KW-0275">Fatty acid biosynthesis</keyword>
<dbReference type="InterPro" id="IPR014030">
    <property type="entry name" value="Ketoacyl_synth_N"/>
</dbReference>
<name>A0A6G3WIR1_9ACTN</name>
<keyword evidence="9" id="KW-0443">Lipid metabolism</keyword>
<dbReference type="PROSITE" id="PS00606">
    <property type="entry name" value="KS3_1"/>
    <property type="match status" value="1"/>
</dbReference>
<evidence type="ECO:0000256" key="17">
    <source>
        <dbReference type="RuleBase" id="RU003694"/>
    </source>
</evidence>
<reference evidence="19" key="1">
    <citation type="submission" date="2020-01" db="EMBL/GenBank/DDBJ databases">
        <title>Insect and environment-associated Actinomycetes.</title>
        <authorList>
            <person name="Currrie C."/>
            <person name="Chevrette M."/>
            <person name="Carlson C."/>
            <person name="Stubbendieck R."/>
            <person name="Wendt-Pienkowski E."/>
        </authorList>
    </citation>
    <scope>NUCLEOTIDE SEQUENCE</scope>
    <source>
        <strain evidence="19">SID7499</strain>
    </source>
</reference>
<evidence type="ECO:0000256" key="8">
    <source>
        <dbReference type="ARBA" id="ARBA00022832"/>
    </source>
</evidence>
<dbReference type="SUPFAM" id="SSF53901">
    <property type="entry name" value="Thiolase-like"/>
    <property type="match status" value="2"/>
</dbReference>
<protein>
    <recommendedName>
        <fullName evidence="12">3-oxoacyl-[acyl-carrier-protein] synthase 1</fullName>
        <ecNumber evidence="4">2.3.1.41</ecNumber>
    </recommendedName>
    <alternativeName>
        <fullName evidence="13">3-oxoacyl-[acyl-carrier-protein] synthase I</fullName>
    </alternativeName>
    <alternativeName>
        <fullName evidence="14">Beta-ketoacyl-ACP synthase I</fullName>
    </alternativeName>
</protein>
<organism evidence="19">
    <name type="scientific">Streptomyces sp. SID7499</name>
    <dbReference type="NCBI Taxonomy" id="2706086"/>
    <lineage>
        <taxon>Bacteria</taxon>
        <taxon>Bacillati</taxon>
        <taxon>Actinomycetota</taxon>
        <taxon>Actinomycetes</taxon>
        <taxon>Kitasatosporales</taxon>
        <taxon>Streptomycetaceae</taxon>
        <taxon>Streptomyces</taxon>
    </lineage>
</organism>
<evidence type="ECO:0000256" key="15">
    <source>
        <dbReference type="ARBA" id="ARBA00048121"/>
    </source>
</evidence>
<proteinExistence type="inferred from homology"/>
<dbReference type="Pfam" id="PF02801">
    <property type="entry name" value="Ketoacyl-synt_C"/>
    <property type="match status" value="1"/>
</dbReference>
<evidence type="ECO:0000256" key="10">
    <source>
        <dbReference type="ARBA" id="ARBA00023160"/>
    </source>
</evidence>
<keyword evidence="11" id="KW-0012">Acyltransferase</keyword>
<dbReference type="PROSITE" id="PS52004">
    <property type="entry name" value="KS3_2"/>
    <property type="match status" value="1"/>
</dbReference>
<keyword evidence="8" id="KW-0276">Fatty acid metabolism</keyword>
<dbReference type="InterPro" id="IPR000794">
    <property type="entry name" value="Beta-ketoacyl_synthase"/>
</dbReference>
<evidence type="ECO:0000256" key="14">
    <source>
        <dbReference type="ARBA" id="ARBA00042143"/>
    </source>
</evidence>
<comment type="caution">
    <text evidence="19">The sequence shown here is derived from an EMBL/GenBank/DDBJ whole genome shotgun (WGS) entry which is preliminary data.</text>
</comment>
<keyword evidence="5" id="KW-0963">Cytoplasm</keyword>
<dbReference type="CDD" id="cd00834">
    <property type="entry name" value="KAS_I_II"/>
    <property type="match status" value="1"/>
</dbReference>
<gene>
    <name evidence="19" type="ORF">G3M58_02545</name>
</gene>
<dbReference type="InterPro" id="IPR018201">
    <property type="entry name" value="Ketoacyl_synth_AS"/>
</dbReference>
<dbReference type="EC" id="2.3.1.41" evidence="4"/>
<sequence>MSERGARRVVVTGLGAVSSAGIGADEFTASIRAGRRTTSPVRSFDPSGFPHVHAGEVHDFDPRRWLERIDPAHWGRSGQFAASAARLAVQDAGLAAEDLARTRAGSVMGTTSGESAVIEELVGAWAADGLKALPPDVVGSVPAGRIAAAVNSELGLTGEALTLATACSASNYALGYAFDMVADGDAEYMLAGGADSLNRWAHAGFYRLGALAEEVCRPFDADRSGILTAEGGVALLLEPYERAVARGARIYAEVLGYSVNCDAEHMVHPDPTSIAACIRAAHRSAGVEPSQIDYICAHGTGTRTNDATEVAAVREVFGDRLPPISSIKSMIGHTMGAASGFGALICCRALYDGFLPPTAGVERTDPDLGPGVDPIPGRARTARPRIVENHGFAFGGNNAITILGRVA</sequence>
<evidence type="ECO:0000256" key="6">
    <source>
        <dbReference type="ARBA" id="ARBA00022516"/>
    </source>
</evidence>
<comment type="subunit">
    <text evidence="3">Homodimer.</text>
</comment>
<evidence type="ECO:0000256" key="3">
    <source>
        <dbReference type="ARBA" id="ARBA00011738"/>
    </source>
</evidence>
<comment type="catalytic activity">
    <reaction evidence="16">
        <text>a fatty acyl-[ACP] + malonyl-[ACP] + H(+) = a 3-oxoacyl-[ACP] + holo-[ACP] + CO2</text>
        <dbReference type="Rhea" id="RHEA:22836"/>
        <dbReference type="Rhea" id="RHEA-COMP:9623"/>
        <dbReference type="Rhea" id="RHEA-COMP:9685"/>
        <dbReference type="Rhea" id="RHEA-COMP:9916"/>
        <dbReference type="Rhea" id="RHEA-COMP:14125"/>
        <dbReference type="ChEBI" id="CHEBI:15378"/>
        <dbReference type="ChEBI" id="CHEBI:16526"/>
        <dbReference type="ChEBI" id="CHEBI:64479"/>
        <dbReference type="ChEBI" id="CHEBI:78449"/>
        <dbReference type="ChEBI" id="CHEBI:78776"/>
        <dbReference type="ChEBI" id="CHEBI:138651"/>
        <dbReference type="EC" id="2.3.1.41"/>
    </reaction>
    <physiologicalReaction direction="left-to-right" evidence="16">
        <dbReference type="Rhea" id="RHEA:22837"/>
    </physiologicalReaction>
</comment>
<dbReference type="InterPro" id="IPR014031">
    <property type="entry name" value="Ketoacyl_synth_C"/>
</dbReference>
<evidence type="ECO:0000256" key="4">
    <source>
        <dbReference type="ARBA" id="ARBA00013191"/>
    </source>
</evidence>
<evidence type="ECO:0000256" key="16">
    <source>
        <dbReference type="ARBA" id="ARBA00048506"/>
    </source>
</evidence>
<dbReference type="AlphaFoldDB" id="A0A6G3WIR1"/>
<dbReference type="PANTHER" id="PTHR11712:SF306">
    <property type="entry name" value="3-OXOACYL-[ACYL-CARRIER-PROTEIN] SYNTHASE 1"/>
    <property type="match status" value="1"/>
</dbReference>
<evidence type="ECO:0000256" key="2">
    <source>
        <dbReference type="ARBA" id="ARBA00008467"/>
    </source>
</evidence>
<dbReference type="SMART" id="SM00825">
    <property type="entry name" value="PKS_KS"/>
    <property type="match status" value="1"/>
</dbReference>
<dbReference type="GO" id="GO:0006633">
    <property type="term" value="P:fatty acid biosynthetic process"/>
    <property type="evidence" value="ECO:0007669"/>
    <property type="project" value="UniProtKB-KW"/>
</dbReference>
<keyword evidence="6" id="KW-0444">Lipid biosynthesis</keyword>
<dbReference type="InterPro" id="IPR020841">
    <property type="entry name" value="PKS_Beta-ketoAc_synthase_dom"/>
</dbReference>
<comment type="catalytic activity">
    <reaction evidence="15">
        <text>(3Z)-decenoyl-[ACP] + malonyl-[ACP] + H(+) = 3-oxo-(5Z)-dodecenoyl-[ACP] + holo-[ACP] + CO2</text>
        <dbReference type="Rhea" id="RHEA:54940"/>
        <dbReference type="Rhea" id="RHEA-COMP:9623"/>
        <dbReference type="Rhea" id="RHEA-COMP:9685"/>
        <dbReference type="Rhea" id="RHEA-COMP:9927"/>
        <dbReference type="Rhea" id="RHEA-COMP:14042"/>
        <dbReference type="ChEBI" id="CHEBI:15378"/>
        <dbReference type="ChEBI" id="CHEBI:16526"/>
        <dbReference type="ChEBI" id="CHEBI:64479"/>
        <dbReference type="ChEBI" id="CHEBI:78449"/>
        <dbReference type="ChEBI" id="CHEBI:78798"/>
        <dbReference type="ChEBI" id="CHEBI:138410"/>
    </reaction>
    <physiologicalReaction direction="left-to-right" evidence="15">
        <dbReference type="Rhea" id="RHEA:54941"/>
    </physiologicalReaction>
</comment>
<evidence type="ECO:0000256" key="1">
    <source>
        <dbReference type="ARBA" id="ARBA00004496"/>
    </source>
</evidence>